<sequence length="482" mass="52481">MKKTILYILFAFYIFSLNQSCEKEQQSDNEIGNKDVFTLMTNGSDPLLLNVKKNDGSSINVYCDRGSDGIPTNVTQFTFGESADSENIFQLDNKSRISYMQADNGVQFYLDWQGETTFNLTVISTDGETTINTEVDLNDNTGKSSFNSSKNRNQINYSNGNGMNSVKLSIYECDEVSKSIYHKPKIIIKESAGGDNRSDFLRTYYPKQKELGVAIYEVDVPNDTAPSVNLSELCKAVNDILSPLCTVQGFSNAALLTTISNSLSVVIAASGIGVVPAAILSTATNSLYGALSTYCGTLGFSAGDSASIADKICGAEKLNFSIYEDLVIYASINSLPSNILSNITTNPGQGPYEDLVIDLGDDGCIDILSYNQYSYDCSNGNYSPLGPYPIIFLDDFTCGFSDYQGCSSTGTYSFDGTNLSYTIVFNCDETSAGGERTTQTENFTGVLNSDGSFYGDLNIKQNYPDRPQYVETDCKGTISIRN</sequence>
<proteinExistence type="predicted"/>
<protein>
    <submittedName>
        <fullName evidence="1">Uncharacterized protein</fullName>
    </submittedName>
</protein>
<name>A0A362XBB4_9FLAO</name>
<evidence type="ECO:0000313" key="2">
    <source>
        <dbReference type="Proteomes" id="UP000251545"/>
    </source>
</evidence>
<gene>
    <name evidence="1" type="ORF">CLV33_106137</name>
</gene>
<accession>A0A362XBB4</accession>
<evidence type="ECO:0000313" key="1">
    <source>
        <dbReference type="EMBL" id="PQV47818.1"/>
    </source>
</evidence>
<dbReference type="AlphaFoldDB" id="A0A362XBB4"/>
<dbReference type="RefSeq" id="WP_105474018.1">
    <property type="nucleotide sequence ID" value="NZ_PVEO01000006.1"/>
</dbReference>
<organism evidence="1 2">
    <name type="scientific">Jejuia pallidilutea</name>
    <dbReference type="NCBI Taxonomy" id="504487"/>
    <lineage>
        <taxon>Bacteria</taxon>
        <taxon>Pseudomonadati</taxon>
        <taxon>Bacteroidota</taxon>
        <taxon>Flavobacteriia</taxon>
        <taxon>Flavobacteriales</taxon>
        <taxon>Flavobacteriaceae</taxon>
        <taxon>Jejuia</taxon>
    </lineage>
</organism>
<dbReference type="EMBL" id="PVEO01000006">
    <property type="protein sequence ID" value="PQV47818.1"/>
    <property type="molecule type" value="Genomic_DNA"/>
</dbReference>
<comment type="caution">
    <text evidence="1">The sequence shown here is derived from an EMBL/GenBank/DDBJ whole genome shotgun (WGS) entry which is preliminary data.</text>
</comment>
<reference evidence="1 2" key="1">
    <citation type="submission" date="2018-02" db="EMBL/GenBank/DDBJ databases">
        <title>Genomic Encyclopedia of Archaeal and Bacterial Type Strains, Phase II (KMG-II): from individual species to whole genera.</title>
        <authorList>
            <person name="Goeker M."/>
        </authorList>
    </citation>
    <scope>NUCLEOTIDE SEQUENCE [LARGE SCALE GENOMIC DNA]</scope>
    <source>
        <strain evidence="1 2">DSM 21165</strain>
    </source>
</reference>
<dbReference type="Proteomes" id="UP000251545">
    <property type="component" value="Unassembled WGS sequence"/>
</dbReference>